<dbReference type="OrthoDB" id="430207at2759"/>
<evidence type="ECO:0000256" key="6">
    <source>
        <dbReference type="RuleBase" id="RU363053"/>
    </source>
</evidence>
<gene>
    <name evidence="7" type="ORF">D9757_001698</name>
</gene>
<evidence type="ECO:0000256" key="2">
    <source>
        <dbReference type="ARBA" id="ARBA00006824"/>
    </source>
</evidence>
<dbReference type="InterPro" id="IPR007248">
    <property type="entry name" value="Mpv17_PMP22"/>
</dbReference>
<keyword evidence="5" id="KW-0472">Membrane</keyword>
<keyword evidence="4" id="KW-1133">Transmembrane helix</keyword>
<protein>
    <submittedName>
        <fullName evidence="7">Uncharacterized protein</fullName>
    </submittedName>
</protein>
<accession>A0A8H5HYN2</accession>
<dbReference type="GO" id="GO:0005739">
    <property type="term" value="C:mitochondrion"/>
    <property type="evidence" value="ECO:0007669"/>
    <property type="project" value="TreeGrafter"/>
</dbReference>
<evidence type="ECO:0000313" key="7">
    <source>
        <dbReference type="EMBL" id="KAF5391813.1"/>
    </source>
</evidence>
<comment type="subcellular location">
    <subcellularLocation>
        <location evidence="1">Membrane</location>
        <topology evidence="1">Multi-pass membrane protein</topology>
    </subcellularLocation>
</comment>
<dbReference type="GO" id="GO:0016020">
    <property type="term" value="C:membrane"/>
    <property type="evidence" value="ECO:0007669"/>
    <property type="project" value="UniProtKB-SubCell"/>
</dbReference>
<evidence type="ECO:0000256" key="3">
    <source>
        <dbReference type="ARBA" id="ARBA00022692"/>
    </source>
</evidence>
<sequence>MASMLRMYNLALQRRPMLTQCCTAAFLFGTGDIVAQQGVEGRGKKHDVSTTATIPSVQMLDARDFLRLMHRSFQFVRTARLTFYGVQQKGWSIGCAFEASSPKLQDRLRTAAVGFFFGSMSILEGKPREAIPRIQAAYVPTIVRNWGVFIPTQIVNFAIVPHHLRFVVVSVVSLFWNTYLSVANARQNNVELPAAAALELNKPTSVAELESVVDKKRK</sequence>
<evidence type="ECO:0000313" key="8">
    <source>
        <dbReference type="Proteomes" id="UP000518752"/>
    </source>
</evidence>
<reference evidence="7 8" key="1">
    <citation type="journal article" date="2020" name="ISME J.">
        <title>Uncovering the hidden diversity of litter-decomposition mechanisms in mushroom-forming fungi.</title>
        <authorList>
            <person name="Floudas D."/>
            <person name="Bentzer J."/>
            <person name="Ahren D."/>
            <person name="Johansson T."/>
            <person name="Persson P."/>
            <person name="Tunlid A."/>
        </authorList>
    </citation>
    <scope>NUCLEOTIDE SEQUENCE [LARGE SCALE GENOMIC DNA]</scope>
    <source>
        <strain evidence="7 8">CBS 406.79</strain>
    </source>
</reference>
<dbReference type="PANTHER" id="PTHR11266">
    <property type="entry name" value="PEROXISOMAL MEMBRANE PROTEIN 2, PXMP2 MPV17"/>
    <property type="match status" value="1"/>
</dbReference>
<dbReference type="Proteomes" id="UP000518752">
    <property type="component" value="Unassembled WGS sequence"/>
</dbReference>
<organism evidence="7 8">
    <name type="scientific">Collybiopsis confluens</name>
    <dbReference type="NCBI Taxonomy" id="2823264"/>
    <lineage>
        <taxon>Eukaryota</taxon>
        <taxon>Fungi</taxon>
        <taxon>Dikarya</taxon>
        <taxon>Basidiomycota</taxon>
        <taxon>Agaricomycotina</taxon>
        <taxon>Agaricomycetes</taxon>
        <taxon>Agaricomycetidae</taxon>
        <taxon>Agaricales</taxon>
        <taxon>Marasmiineae</taxon>
        <taxon>Omphalotaceae</taxon>
        <taxon>Collybiopsis</taxon>
    </lineage>
</organism>
<comment type="similarity">
    <text evidence="2 6">Belongs to the peroxisomal membrane protein PXMP2/4 family.</text>
</comment>
<dbReference type="Pfam" id="PF04117">
    <property type="entry name" value="Mpv17_PMP22"/>
    <property type="match status" value="1"/>
</dbReference>
<keyword evidence="3" id="KW-0812">Transmembrane</keyword>
<comment type="caution">
    <text evidence="7">The sequence shown here is derived from an EMBL/GenBank/DDBJ whole genome shotgun (WGS) entry which is preliminary data.</text>
</comment>
<evidence type="ECO:0000256" key="4">
    <source>
        <dbReference type="ARBA" id="ARBA00022989"/>
    </source>
</evidence>
<evidence type="ECO:0000256" key="5">
    <source>
        <dbReference type="ARBA" id="ARBA00023136"/>
    </source>
</evidence>
<proteinExistence type="inferred from homology"/>
<dbReference type="AlphaFoldDB" id="A0A8H5HYN2"/>
<dbReference type="EMBL" id="JAACJN010000008">
    <property type="protein sequence ID" value="KAF5391813.1"/>
    <property type="molecule type" value="Genomic_DNA"/>
</dbReference>
<dbReference type="PANTHER" id="PTHR11266:SF17">
    <property type="entry name" value="PROTEIN MPV17"/>
    <property type="match status" value="1"/>
</dbReference>
<name>A0A8H5HYN2_9AGAR</name>
<keyword evidence="8" id="KW-1185">Reference proteome</keyword>
<evidence type="ECO:0000256" key="1">
    <source>
        <dbReference type="ARBA" id="ARBA00004141"/>
    </source>
</evidence>